<name>X1A6Q1_9ZZZZ</name>
<accession>X1A6Q1</accession>
<evidence type="ECO:0000313" key="1">
    <source>
        <dbReference type="EMBL" id="GAG65847.1"/>
    </source>
</evidence>
<reference evidence="1" key="1">
    <citation type="journal article" date="2014" name="Front. Microbiol.">
        <title>High frequency of phylogenetically diverse reductive dehalogenase-homologous genes in deep subseafloor sedimentary metagenomes.</title>
        <authorList>
            <person name="Kawai M."/>
            <person name="Futagami T."/>
            <person name="Toyoda A."/>
            <person name="Takaki Y."/>
            <person name="Nishi S."/>
            <person name="Hori S."/>
            <person name="Arai W."/>
            <person name="Tsubouchi T."/>
            <person name="Morono Y."/>
            <person name="Uchiyama I."/>
            <person name="Ito T."/>
            <person name="Fujiyama A."/>
            <person name="Inagaki F."/>
            <person name="Takami H."/>
        </authorList>
    </citation>
    <scope>NUCLEOTIDE SEQUENCE</scope>
    <source>
        <strain evidence="1">Expedition CK06-06</strain>
    </source>
</reference>
<protein>
    <submittedName>
        <fullName evidence="1">Uncharacterized protein</fullName>
    </submittedName>
</protein>
<sequence length="80" mass="8824">MKFKRLKRMADADTIKLSASEDTGIVVLHFKIKGCSISAQYSTDVQGIYAFGIADQDADKLLEMLDAIPVKTVDENDETV</sequence>
<comment type="caution">
    <text evidence="1">The sequence shown here is derived from an EMBL/GenBank/DDBJ whole genome shotgun (WGS) entry which is preliminary data.</text>
</comment>
<proteinExistence type="predicted"/>
<dbReference type="AlphaFoldDB" id="X1A6Q1"/>
<dbReference type="EMBL" id="BART01006564">
    <property type="protein sequence ID" value="GAG65847.1"/>
    <property type="molecule type" value="Genomic_DNA"/>
</dbReference>
<gene>
    <name evidence="1" type="ORF">S01H4_14976</name>
</gene>
<organism evidence="1">
    <name type="scientific">marine sediment metagenome</name>
    <dbReference type="NCBI Taxonomy" id="412755"/>
    <lineage>
        <taxon>unclassified sequences</taxon>
        <taxon>metagenomes</taxon>
        <taxon>ecological metagenomes</taxon>
    </lineage>
</organism>